<feature type="transmembrane region" description="Helical" evidence="7">
    <location>
        <begin position="115"/>
        <end position="138"/>
    </location>
</feature>
<feature type="transmembrane region" description="Helical" evidence="7">
    <location>
        <begin position="36"/>
        <end position="58"/>
    </location>
</feature>
<sequence length="381" mass="42077">MLSAPLWRRNDAVGLASPPPGVKPNFVDPPTLDHLIIGYSVGCLAASSCFVLLRIYTFTAITKTRDWADYLLVPAWILAAIYSLLSCTLMIKYGFGHHAWDIPFSTFNNHFMKVGGITGTFYGMSIMLTKLSILAFYLRFVIESGKLKGIIYATMVITILYSIIASFVWVYACQPLEKYWDLTITDGSCINFLKVTIFSGVMNTVTDAIILLLPIMILWGLSMPKRQKIGVTMIMMTGGLVLGISVVRLRETIASLSYRDFTWDSAGLIVWWTVEVHLALICACLPSLKPLLRRLRSTVRTTSGTSDSAGGLIPRPIYLTSDSRLVPTRGGDEIPLQTSDEAAPESKKKAALELSTTSRKASHTEEEPPLPSPERRGSLLV</sequence>
<feature type="transmembrane region" description="Helical" evidence="7">
    <location>
        <begin position="269"/>
        <end position="288"/>
    </location>
</feature>
<feature type="transmembrane region" description="Helical" evidence="7">
    <location>
        <begin position="70"/>
        <end position="95"/>
    </location>
</feature>
<feature type="region of interest" description="Disordered" evidence="6">
    <location>
        <begin position="323"/>
        <end position="381"/>
    </location>
</feature>
<dbReference type="InterPro" id="IPR049326">
    <property type="entry name" value="Rhodopsin_dom_fungi"/>
</dbReference>
<dbReference type="Proteomes" id="UP000738349">
    <property type="component" value="Unassembled WGS sequence"/>
</dbReference>
<evidence type="ECO:0000256" key="5">
    <source>
        <dbReference type="ARBA" id="ARBA00038359"/>
    </source>
</evidence>
<protein>
    <recommendedName>
        <fullName evidence="8">Rhodopsin domain-containing protein</fullName>
    </recommendedName>
</protein>
<dbReference type="PANTHER" id="PTHR33048:SF47">
    <property type="entry name" value="INTEGRAL MEMBRANE PROTEIN-RELATED"/>
    <property type="match status" value="1"/>
</dbReference>
<dbReference type="OrthoDB" id="444631at2759"/>
<evidence type="ECO:0000256" key="4">
    <source>
        <dbReference type="ARBA" id="ARBA00023136"/>
    </source>
</evidence>
<reference evidence="9" key="1">
    <citation type="journal article" date="2021" name="Nat. Commun.">
        <title>Genetic determinants of endophytism in the Arabidopsis root mycobiome.</title>
        <authorList>
            <person name="Mesny F."/>
            <person name="Miyauchi S."/>
            <person name="Thiergart T."/>
            <person name="Pickel B."/>
            <person name="Atanasova L."/>
            <person name="Karlsson M."/>
            <person name="Huettel B."/>
            <person name="Barry K.W."/>
            <person name="Haridas S."/>
            <person name="Chen C."/>
            <person name="Bauer D."/>
            <person name="Andreopoulos W."/>
            <person name="Pangilinan J."/>
            <person name="LaButti K."/>
            <person name="Riley R."/>
            <person name="Lipzen A."/>
            <person name="Clum A."/>
            <person name="Drula E."/>
            <person name="Henrissat B."/>
            <person name="Kohler A."/>
            <person name="Grigoriev I.V."/>
            <person name="Martin F.M."/>
            <person name="Hacquard S."/>
        </authorList>
    </citation>
    <scope>NUCLEOTIDE SEQUENCE</scope>
    <source>
        <strain evidence="9">MPI-CAGE-AT-0147</strain>
    </source>
</reference>
<keyword evidence="3 7" id="KW-1133">Transmembrane helix</keyword>
<feature type="domain" description="Rhodopsin" evidence="8">
    <location>
        <begin position="53"/>
        <end position="294"/>
    </location>
</feature>
<accession>A0A9P9CZE6</accession>
<comment type="caution">
    <text evidence="9">The sequence shown here is derived from an EMBL/GenBank/DDBJ whole genome shotgun (WGS) entry which is preliminary data.</text>
</comment>
<dbReference type="InterPro" id="IPR052337">
    <property type="entry name" value="SAT4-like"/>
</dbReference>
<keyword evidence="2 7" id="KW-0812">Transmembrane</keyword>
<evidence type="ECO:0000313" key="10">
    <source>
        <dbReference type="Proteomes" id="UP000738349"/>
    </source>
</evidence>
<organism evidence="9 10">
    <name type="scientific">Dactylonectria macrodidyma</name>
    <dbReference type="NCBI Taxonomy" id="307937"/>
    <lineage>
        <taxon>Eukaryota</taxon>
        <taxon>Fungi</taxon>
        <taxon>Dikarya</taxon>
        <taxon>Ascomycota</taxon>
        <taxon>Pezizomycotina</taxon>
        <taxon>Sordariomycetes</taxon>
        <taxon>Hypocreomycetidae</taxon>
        <taxon>Hypocreales</taxon>
        <taxon>Nectriaceae</taxon>
        <taxon>Dactylonectria</taxon>
    </lineage>
</organism>
<feature type="transmembrane region" description="Helical" evidence="7">
    <location>
        <begin position="192"/>
        <end position="217"/>
    </location>
</feature>
<evidence type="ECO:0000256" key="6">
    <source>
        <dbReference type="SAM" id="MobiDB-lite"/>
    </source>
</evidence>
<evidence type="ECO:0000256" key="7">
    <source>
        <dbReference type="SAM" id="Phobius"/>
    </source>
</evidence>
<dbReference type="PANTHER" id="PTHR33048">
    <property type="entry name" value="PTH11-LIKE INTEGRAL MEMBRANE PROTEIN (AFU_ORTHOLOGUE AFUA_5G11245)"/>
    <property type="match status" value="1"/>
</dbReference>
<keyword evidence="10" id="KW-1185">Reference proteome</keyword>
<dbReference type="EMBL" id="JAGMUV010000050">
    <property type="protein sequence ID" value="KAH7109702.1"/>
    <property type="molecule type" value="Genomic_DNA"/>
</dbReference>
<name>A0A9P9CZE6_9HYPO</name>
<evidence type="ECO:0000256" key="3">
    <source>
        <dbReference type="ARBA" id="ARBA00022989"/>
    </source>
</evidence>
<evidence type="ECO:0000259" key="8">
    <source>
        <dbReference type="Pfam" id="PF20684"/>
    </source>
</evidence>
<gene>
    <name evidence="9" type="ORF">EDB81DRAFT_833332</name>
</gene>
<comment type="subcellular location">
    <subcellularLocation>
        <location evidence="1">Membrane</location>
        <topology evidence="1">Multi-pass membrane protein</topology>
    </subcellularLocation>
</comment>
<dbReference type="GO" id="GO:0016020">
    <property type="term" value="C:membrane"/>
    <property type="evidence" value="ECO:0007669"/>
    <property type="project" value="UniProtKB-SubCell"/>
</dbReference>
<dbReference type="Pfam" id="PF20684">
    <property type="entry name" value="Fung_rhodopsin"/>
    <property type="match status" value="1"/>
</dbReference>
<feature type="transmembrane region" description="Helical" evidence="7">
    <location>
        <begin position="229"/>
        <end position="249"/>
    </location>
</feature>
<evidence type="ECO:0000256" key="1">
    <source>
        <dbReference type="ARBA" id="ARBA00004141"/>
    </source>
</evidence>
<comment type="similarity">
    <text evidence="5">Belongs to the SAT4 family.</text>
</comment>
<keyword evidence="4 7" id="KW-0472">Membrane</keyword>
<evidence type="ECO:0000256" key="2">
    <source>
        <dbReference type="ARBA" id="ARBA00022692"/>
    </source>
</evidence>
<proteinExistence type="inferred from homology"/>
<evidence type="ECO:0000313" key="9">
    <source>
        <dbReference type="EMBL" id="KAH7109702.1"/>
    </source>
</evidence>
<dbReference type="AlphaFoldDB" id="A0A9P9CZE6"/>
<feature type="transmembrane region" description="Helical" evidence="7">
    <location>
        <begin position="150"/>
        <end position="172"/>
    </location>
</feature>